<evidence type="ECO:0000313" key="4">
    <source>
        <dbReference type="EMBL" id="OUZ15049.1"/>
    </source>
</evidence>
<comment type="caution">
    <text evidence="4">The sequence shown here is derived from an EMBL/GenBank/DDBJ whole genome shotgun (WGS) entry which is preliminary data.</text>
</comment>
<dbReference type="Pfam" id="PF00535">
    <property type="entry name" value="Glycos_transf_2"/>
    <property type="match status" value="1"/>
</dbReference>
<dbReference type="AlphaFoldDB" id="A0A200HRY0"/>
<protein>
    <recommendedName>
        <fullName evidence="3">Glycosyltransferase 2-like domain-containing protein</fullName>
    </recommendedName>
</protein>
<evidence type="ECO:0000256" key="2">
    <source>
        <dbReference type="ARBA" id="ARBA00022679"/>
    </source>
</evidence>
<keyword evidence="2" id="KW-0808">Transferase</keyword>
<keyword evidence="1" id="KW-0328">Glycosyltransferase</keyword>
<dbReference type="Gene3D" id="3.90.550.10">
    <property type="entry name" value="Spore Coat Polysaccharide Biosynthesis Protein SpsA, Chain A"/>
    <property type="match status" value="1"/>
</dbReference>
<proteinExistence type="predicted"/>
<dbReference type="SUPFAM" id="SSF53448">
    <property type="entry name" value="Nucleotide-diphospho-sugar transferases"/>
    <property type="match status" value="1"/>
</dbReference>
<accession>A0A200HRY0</accession>
<evidence type="ECO:0000259" key="3">
    <source>
        <dbReference type="Pfam" id="PF00535"/>
    </source>
</evidence>
<evidence type="ECO:0000256" key="1">
    <source>
        <dbReference type="ARBA" id="ARBA00022676"/>
    </source>
</evidence>
<gene>
    <name evidence="4" type="ORF">A5869_002156</name>
</gene>
<dbReference type="InterPro" id="IPR029044">
    <property type="entry name" value="Nucleotide-diphossugar_trans"/>
</dbReference>
<dbReference type="RefSeq" id="WP_087663688.1">
    <property type="nucleotide sequence ID" value="NZ_NIBL01000003.1"/>
</dbReference>
<organism evidence="4 5">
    <name type="scientific">Enterococcus cecorum</name>
    <dbReference type="NCBI Taxonomy" id="44008"/>
    <lineage>
        <taxon>Bacteria</taxon>
        <taxon>Bacillati</taxon>
        <taxon>Bacillota</taxon>
        <taxon>Bacilli</taxon>
        <taxon>Lactobacillales</taxon>
        <taxon>Enterococcaceae</taxon>
        <taxon>Enterococcus</taxon>
    </lineage>
</organism>
<dbReference type="InterPro" id="IPR001173">
    <property type="entry name" value="Glyco_trans_2-like"/>
</dbReference>
<dbReference type="EMBL" id="NIBL01000003">
    <property type="protein sequence ID" value="OUZ15049.1"/>
    <property type="molecule type" value="Genomic_DNA"/>
</dbReference>
<feature type="domain" description="Glycosyltransferase 2-like" evidence="3">
    <location>
        <begin position="2"/>
        <end position="97"/>
    </location>
</feature>
<dbReference type="GO" id="GO:0016757">
    <property type="term" value="F:glycosyltransferase activity"/>
    <property type="evidence" value="ECO:0007669"/>
    <property type="project" value="UniProtKB-KW"/>
</dbReference>
<dbReference type="PANTHER" id="PTHR22916">
    <property type="entry name" value="GLYCOSYLTRANSFERASE"/>
    <property type="match status" value="1"/>
</dbReference>
<evidence type="ECO:0000313" key="5">
    <source>
        <dbReference type="Proteomes" id="UP000196503"/>
    </source>
</evidence>
<dbReference type="Proteomes" id="UP000196503">
    <property type="component" value="Unassembled WGS sequence"/>
</dbReference>
<name>A0A200HRY0_9ENTE</name>
<sequence length="102" mass="11563">MIIPTYNDEKYLESCVESILEQICTNIEIILVNDGSTDSTPLICEQLKQQDNRTKVLHKQNGGVGDARNAGLSIATGKYISFLDNDDRMEKNQLEICKRWIT</sequence>
<reference evidence="4 5" key="1">
    <citation type="submission" date="2017-05" db="EMBL/GenBank/DDBJ databases">
        <title>The Genome Sequence of Enterococcus faecium 2D5_DIV0622.</title>
        <authorList>
            <consortium name="The Broad Institute Genomics Platform"/>
            <consortium name="The Broad Institute Genomic Center for Infectious Diseases"/>
            <person name="Earl A."/>
            <person name="Manson A."/>
            <person name="Schwartman J."/>
            <person name="Gilmore M."/>
            <person name="Abouelleil A."/>
            <person name="Cao P."/>
            <person name="Chapman S."/>
            <person name="Cusick C."/>
            <person name="Shea T."/>
            <person name="Young S."/>
            <person name="Neafsey D."/>
            <person name="Nusbaum C."/>
            <person name="Birren B."/>
        </authorList>
    </citation>
    <scope>NUCLEOTIDE SEQUENCE [LARGE SCALE GENOMIC DNA]</scope>
    <source>
        <strain evidence="4 5">2D5_DIV0622</strain>
    </source>
</reference>
<dbReference type="CDD" id="cd00761">
    <property type="entry name" value="Glyco_tranf_GTA_type"/>
    <property type="match status" value="1"/>
</dbReference>
<dbReference type="PANTHER" id="PTHR22916:SF51">
    <property type="entry name" value="GLYCOSYLTRANSFERASE EPSH-RELATED"/>
    <property type="match status" value="1"/>
</dbReference>